<evidence type="ECO:0000256" key="2">
    <source>
        <dbReference type="SAM" id="MobiDB-lite"/>
    </source>
</evidence>
<comment type="caution">
    <text evidence="3">The sequence shown here is derived from an EMBL/GenBank/DDBJ whole genome shotgun (WGS) entry which is preliminary data.</text>
</comment>
<feature type="region of interest" description="Disordered" evidence="2">
    <location>
        <begin position="1"/>
        <end position="29"/>
    </location>
</feature>
<dbReference type="EMBL" id="LUCH01000676">
    <property type="protein sequence ID" value="KAF5404565.1"/>
    <property type="molecule type" value="Genomic_DNA"/>
</dbReference>
<reference evidence="3" key="1">
    <citation type="submission" date="2019-05" db="EMBL/GenBank/DDBJ databases">
        <title>Annotation for the trematode Paragonimus heterotremus.</title>
        <authorList>
            <person name="Choi Y.-J."/>
        </authorList>
    </citation>
    <scope>NUCLEOTIDE SEQUENCE</scope>
    <source>
        <strain evidence="3">LC</strain>
    </source>
</reference>
<evidence type="ECO:0000313" key="4">
    <source>
        <dbReference type="Proteomes" id="UP000748531"/>
    </source>
</evidence>
<dbReference type="GO" id="GO:0035735">
    <property type="term" value="P:intraciliary transport involved in cilium assembly"/>
    <property type="evidence" value="ECO:0007669"/>
    <property type="project" value="TreeGrafter"/>
</dbReference>
<dbReference type="InterPro" id="IPR029602">
    <property type="entry name" value="IFT74"/>
</dbReference>
<protein>
    <submittedName>
        <fullName evidence="3">Coiled-coil domain-containing protein 2</fullName>
    </submittedName>
</protein>
<dbReference type="GO" id="GO:0048487">
    <property type="term" value="F:beta-tubulin binding"/>
    <property type="evidence" value="ECO:0007669"/>
    <property type="project" value="InterPro"/>
</dbReference>
<proteinExistence type="predicted"/>
<feature type="region of interest" description="Disordered" evidence="2">
    <location>
        <begin position="398"/>
        <end position="419"/>
    </location>
</feature>
<dbReference type="GO" id="GO:0030992">
    <property type="term" value="C:intraciliary transport particle B"/>
    <property type="evidence" value="ECO:0007669"/>
    <property type="project" value="InterPro"/>
</dbReference>
<feature type="coiled-coil region" evidence="1">
    <location>
        <begin position="116"/>
        <end position="347"/>
    </location>
</feature>
<dbReference type="PANTHER" id="PTHR31432">
    <property type="entry name" value="INTRAFLAGELLAR TRANSPORT PROTEIN 74 HOMOLOG"/>
    <property type="match status" value="1"/>
</dbReference>
<sequence>MSAVRPGTASRLKTAQNSLGNNPSGTATRLITGMRPGTRGGLSVGATLNTSVCVEDRPITQQGLSGLKTAVKGSRRQIEDKPYFLGLLRGKINELNTEIGMISKQTVEAEEDNASFLQYEQMAEKLAMEIKELQGELGDYNTLVDKATLGDDMANVEMDWEELRASNERAEKNLESLFEERQKREATLKSLDQELKQEQQMSETLVQEMADEQRQNYLRLRDLNSHLLVQLSDGQTELEQLVARRKELEEDLSTSQVKQEAMRLYAQLHEAEARLEQLIAEDASREDPQQERERLLQQVREDNQEIASMERQSREIQEKVSHREEELRVLEQELDDNRSERSQKYRELKKREQQIDEFLKTFDEVKALELSSIAELETNIVELLETTSRNLINASQTSPAAASLGVTGDDSQGKDPTNAMNQLRDQLDFKTAEVSKSEETAIALSKERARLSQDLIKVDQLESKVTQEVESLRKRIAKMEDEIQLYSDLDKVKEDAKFKREALSHEKERLENHRESLHRLNQKLAKEYANMQTNLANQDTNMQLTNLERRWAQHEQINHSLMESIANKRVETDHTGLAAKAMELVREYNEMLKASLASKPVA</sequence>
<evidence type="ECO:0000313" key="3">
    <source>
        <dbReference type="EMBL" id="KAF5404565.1"/>
    </source>
</evidence>
<feature type="compositionally biased region" description="Polar residues" evidence="2">
    <location>
        <begin position="11"/>
        <end position="29"/>
    </location>
</feature>
<feature type="coiled-coil region" evidence="1">
    <location>
        <begin position="420"/>
        <end position="541"/>
    </location>
</feature>
<dbReference type="PANTHER" id="PTHR31432:SF0">
    <property type="entry name" value="INTRAFLAGELLAR TRANSPORT PROTEIN 74 HOMOLOG"/>
    <property type="match status" value="1"/>
</dbReference>
<dbReference type="GO" id="GO:0005929">
    <property type="term" value="C:cilium"/>
    <property type="evidence" value="ECO:0007669"/>
    <property type="project" value="TreeGrafter"/>
</dbReference>
<dbReference type="OrthoDB" id="444379at2759"/>
<dbReference type="AlphaFoldDB" id="A0A8J4ST28"/>
<accession>A0A8J4ST28</accession>
<gene>
    <name evidence="3" type="ORF">PHET_01972</name>
</gene>
<evidence type="ECO:0000256" key="1">
    <source>
        <dbReference type="SAM" id="Coils"/>
    </source>
</evidence>
<keyword evidence="1" id="KW-0175">Coiled coil</keyword>
<dbReference type="Proteomes" id="UP000748531">
    <property type="component" value="Unassembled WGS sequence"/>
</dbReference>
<keyword evidence="4" id="KW-1185">Reference proteome</keyword>
<name>A0A8J4ST28_9TREM</name>
<organism evidence="3 4">
    <name type="scientific">Paragonimus heterotremus</name>
    <dbReference type="NCBI Taxonomy" id="100268"/>
    <lineage>
        <taxon>Eukaryota</taxon>
        <taxon>Metazoa</taxon>
        <taxon>Spiralia</taxon>
        <taxon>Lophotrochozoa</taxon>
        <taxon>Platyhelminthes</taxon>
        <taxon>Trematoda</taxon>
        <taxon>Digenea</taxon>
        <taxon>Plagiorchiida</taxon>
        <taxon>Troglotremata</taxon>
        <taxon>Troglotrematidae</taxon>
        <taxon>Paragonimus</taxon>
    </lineage>
</organism>